<dbReference type="Pfam" id="PF14310">
    <property type="entry name" value="Fn3-like"/>
    <property type="match status" value="1"/>
</dbReference>
<name>A0A9D2SDJ6_9FIRM</name>
<dbReference type="Gene3D" id="3.40.50.1700">
    <property type="entry name" value="Glycoside hydrolase family 3 C-terminal domain"/>
    <property type="match status" value="1"/>
</dbReference>
<keyword evidence="2 3" id="KW-0378">Hydrolase</keyword>
<dbReference type="InterPro" id="IPR013783">
    <property type="entry name" value="Ig-like_fold"/>
</dbReference>
<dbReference type="PANTHER" id="PTHR30620">
    <property type="entry name" value="PERIPLASMIC BETA-GLUCOSIDASE-RELATED"/>
    <property type="match status" value="1"/>
</dbReference>
<feature type="domain" description="Fibronectin type III-like" evidence="4">
    <location>
        <begin position="685"/>
        <end position="754"/>
    </location>
</feature>
<dbReference type="InterPro" id="IPR036881">
    <property type="entry name" value="Glyco_hydro_3_C_sf"/>
</dbReference>
<reference evidence="5" key="2">
    <citation type="submission" date="2021-04" db="EMBL/GenBank/DDBJ databases">
        <authorList>
            <person name="Gilroy R."/>
        </authorList>
    </citation>
    <scope>NUCLEOTIDE SEQUENCE</scope>
    <source>
        <strain evidence="5">USAMLcec3-2134</strain>
    </source>
</reference>
<evidence type="ECO:0000256" key="3">
    <source>
        <dbReference type="RuleBase" id="RU361161"/>
    </source>
</evidence>
<dbReference type="GO" id="GO:0008422">
    <property type="term" value="F:beta-glucosidase activity"/>
    <property type="evidence" value="ECO:0007669"/>
    <property type="project" value="TreeGrafter"/>
</dbReference>
<dbReference type="InterPro" id="IPR017853">
    <property type="entry name" value="GH"/>
</dbReference>
<dbReference type="Proteomes" id="UP000886883">
    <property type="component" value="Unassembled WGS sequence"/>
</dbReference>
<sequence length="788" mass="85539">MREKTAAKYRDASLPAAERAQDLLERMTLEEKLAQLGSYWVYQINDGVHLSRRKADELLSSGIGEITRVSGGSEMDPGQAAAFSNEVQRYLTEETRLGIPAIVHEEACSGFTAAGATIFPQAIGIAATFCPEISERIGETVRRQMRAAGAHQALAPLLDVTRDPRWGRTEETYGEDPYLVSRMGCSFIRGLQGNRSDGVLATAKHFVGYGASEGGMNWAPAHIPERELLEVYLYPFEAAVRTQNLAAVMNGYHELDGVPCGANRHLLTEVLKEQWGFEGIVVSDYFAVNQLFDYHRMAADQKEAAKMALEAGIDVELPNVDCYGKPLREMVESGRIPMELVDESVKKVLTLKFSLGLFEHPFVDAARTEKVFDTAQDRALAREAAEKSLVLLENDGILPLSGKIRKLAVIGPCADSARNLLGDYTYQGQIEGLIELHESGKSEMNQPIPESIEESAAAVAADSLLSAIRREAPEGTQVLYERGCGIRDGDRSGFAEAVRIAEEADAVIFCAGDLSGITMACTAGESVDRASLTLPGVQEDLIREVAKTGTPLIAVLTNGRPYDLSWEKERAAAVLEAWLPGEEGAGAVARALFGRLTPGGKLPITFPRNAGQIPAFYMHKKSGGRSHWRGDYDDCPASPLYPFGYGLSYTAFSMDGLCAPDRAAIGEGFDVSVTVENTGEREGDEVIQLYIRDEAASVTRPVKELKGFARVSLSPGEKKKVTFSLDTSQLGFYGMDLSYRVEPGEILIMAGTSSEEIACEKTILLTGEAACMEGKKKFETPVTVEPAG</sequence>
<organism evidence="5 6">
    <name type="scientific">Candidatus Eisenbergiella merdigallinarum</name>
    <dbReference type="NCBI Taxonomy" id="2838552"/>
    <lineage>
        <taxon>Bacteria</taxon>
        <taxon>Bacillati</taxon>
        <taxon>Bacillota</taxon>
        <taxon>Clostridia</taxon>
        <taxon>Lachnospirales</taxon>
        <taxon>Lachnospiraceae</taxon>
        <taxon>Eisenbergiella</taxon>
    </lineage>
</organism>
<evidence type="ECO:0000313" key="6">
    <source>
        <dbReference type="Proteomes" id="UP000886883"/>
    </source>
</evidence>
<dbReference type="Pfam" id="PF01915">
    <property type="entry name" value="Glyco_hydro_3_C"/>
    <property type="match status" value="1"/>
</dbReference>
<evidence type="ECO:0000313" key="5">
    <source>
        <dbReference type="EMBL" id="HJB92075.1"/>
    </source>
</evidence>
<accession>A0A9D2SDJ6</accession>
<dbReference type="PROSITE" id="PS00775">
    <property type="entry name" value="GLYCOSYL_HYDROL_F3"/>
    <property type="match status" value="1"/>
</dbReference>
<proteinExistence type="inferred from homology"/>
<dbReference type="SMART" id="SM01217">
    <property type="entry name" value="Fn3_like"/>
    <property type="match status" value="1"/>
</dbReference>
<dbReference type="InterPro" id="IPR001764">
    <property type="entry name" value="Glyco_hydro_3_N"/>
</dbReference>
<dbReference type="SUPFAM" id="SSF51445">
    <property type="entry name" value="(Trans)glycosidases"/>
    <property type="match status" value="1"/>
</dbReference>
<dbReference type="GO" id="GO:0009251">
    <property type="term" value="P:glucan catabolic process"/>
    <property type="evidence" value="ECO:0007669"/>
    <property type="project" value="TreeGrafter"/>
</dbReference>
<dbReference type="PRINTS" id="PR00133">
    <property type="entry name" value="GLHYDRLASE3"/>
</dbReference>
<evidence type="ECO:0000259" key="4">
    <source>
        <dbReference type="SMART" id="SM01217"/>
    </source>
</evidence>
<comment type="caution">
    <text evidence="5">The sequence shown here is derived from an EMBL/GenBank/DDBJ whole genome shotgun (WGS) entry which is preliminary data.</text>
</comment>
<protein>
    <submittedName>
        <fullName evidence="5">Glycoside hydrolase family 3 C-terminal domain-containing protein</fullName>
    </submittedName>
</protein>
<dbReference type="Gene3D" id="2.60.40.10">
    <property type="entry name" value="Immunoglobulins"/>
    <property type="match status" value="1"/>
</dbReference>
<dbReference type="PANTHER" id="PTHR30620:SF123">
    <property type="entry name" value="BETA-XYLOSIDASE"/>
    <property type="match status" value="1"/>
</dbReference>
<dbReference type="Pfam" id="PF00933">
    <property type="entry name" value="Glyco_hydro_3"/>
    <property type="match status" value="1"/>
</dbReference>
<dbReference type="InterPro" id="IPR036962">
    <property type="entry name" value="Glyco_hydro_3_N_sf"/>
</dbReference>
<dbReference type="InterPro" id="IPR019800">
    <property type="entry name" value="Glyco_hydro_3_AS"/>
</dbReference>
<evidence type="ECO:0000256" key="2">
    <source>
        <dbReference type="ARBA" id="ARBA00022801"/>
    </source>
</evidence>
<dbReference type="SUPFAM" id="SSF52279">
    <property type="entry name" value="Beta-D-glucan exohydrolase, C-terminal domain"/>
    <property type="match status" value="1"/>
</dbReference>
<dbReference type="InterPro" id="IPR026891">
    <property type="entry name" value="Fn3-like"/>
</dbReference>
<gene>
    <name evidence="5" type="ORF">H9763_11510</name>
</gene>
<reference evidence="5" key="1">
    <citation type="journal article" date="2021" name="PeerJ">
        <title>Extensive microbial diversity within the chicken gut microbiome revealed by metagenomics and culture.</title>
        <authorList>
            <person name="Gilroy R."/>
            <person name="Ravi A."/>
            <person name="Getino M."/>
            <person name="Pursley I."/>
            <person name="Horton D.L."/>
            <person name="Alikhan N.F."/>
            <person name="Baker D."/>
            <person name="Gharbi K."/>
            <person name="Hall N."/>
            <person name="Watson M."/>
            <person name="Adriaenssens E.M."/>
            <person name="Foster-Nyarko E."/>
            <person name="Jarju S."/>
            <person name="Secka A."/>
            <person name="Antonio M."/>
            <person name="Oren A."/>
            <person name="Chaudhuri R.R."/>
            <person name="La Ragione R."/>
            <person name="Hildebrand F."/>
            <person name="Pallen M.J."/>
        </authorList>
    </citation>
    <scope>NUCLEOTIDE SEQUENCE</scope>
    <source>
        <strain evidence="5">USAMLcec3-2134</strain>
    </source>
</reference>
<dbReference type="FunFam" id="2.60.40.10:FF:000495">
    <property type="entry name" value="Periplasmic beta-glucosidase"/>
    <property type="match status" value="1"/>
</dbReference>
<evidence type="ECO:0000256" key="1">
    <source>
        <dbReference type="ARBA" id="ARBA00005336"/>
    </source>
</evidence>
<dbReference type="EMBL" id="DWXE01000043">
    <property type="protein sequence ID" value="HJB92075.1"/>
    <property type="molecule type" value="Genomic_DNA"/>
</dbReference>
<dbReference type="InterPro" id="IPR051915">
    <property type="entry name" value="Cellulose_Degrad_GH3"/>
</dbReference>
<keyword evidence="3" id="KW-0326">Glycosidase</keyword>
<dbReference type="InterPro" id="IPR002772">
    <property type="entry name" value="Glyco_hydro_3_C"/>
</dbReference>
<dbReference type="Gene3D" id="3.20.20.300">
    <property type="entry name" value="Glycoside hydrolase, family 3, N-terminal domain"/>
    <property type="match status" value="1"/>
</dbReference>
<comment type="similarity">
    <text evidence="1 3">Belongs to the glycosyl hydrolase 3 family.</text>
</comment>
<dbReference type="AlphaFoldDB" id="A0A9D2SDJ6"/>